<comment type="caution">
    <text evidence="1">The sequence shown here is derived from an EMBL/GenBank/DDBJ whole genome shotgun (WGS) entry which is preliminary data.</text>
</comment>
<reference evidence="1 2" key="1">
    <citation type="journal article" date="2016" name="Nat. Commun.">
        <title>Thousands of microbial genomes shed light on interconnected biogeochemical processes in an aquifer system.</title>
        <authorList>
            <person name="Anantharaman K."/>
            <person name="Brown C.T."/>
            <person name="Hug L.A."/>
            <person name="Sharon I."/>
            <person name="Castelle C.J."/>
            <person name="Probst A.J."/>
            <person name="Thomas B.C."/>
            <person name="Singh A."/>
            <person name="Wilkins M.J."/>
            <person name="Karaoz U."/>
            <person name="Brodie E.L."/>
            <person name="Williams K.H."/>
            <person name="Hubbard S.S."/>
            <person name="Banfield J.F."/>
        </authorList>
    </citation>
    <scope>NUCLEOTIDE SEQUENCE [LARGE SCALE GENOMIC DNA]</scope>
</reference>
<evidence type="ECO:0000313" key="1">
    <source>
        <dbReference type="EMBL" id="OGL53078.1"/>
    </source>
</evidence>
<gene>
    <name evidence="1" type="ORF">A3G31_09250</name>
</gene>
<proteinExistence type="predicted"/>
<sequence>MADYIPRLDKTRLNVSSLNDIMEEKEYWLSQKQVDRLNAIEINRRMVYGTNRTSSRLQRLLEIAELQRS</sequence>
<dbReference type="EMBL" id="MGDI01000028">
    <property type="protein sequence ID" value="OGL53078.1"/>
    <property type="molecule type" value="Genomic_DNA"/>
</dbReference>
<organism evidence="1 2">
    <name type="scientific">Candidatus Schekmanbacteria bacterium RIFCSPLOWO2_12_FULL_38_15</name>
    <dbReference type="NCBI Taxonomy" id="1817883"/>
    <lineage>
        <taxon>Bacteria</taxon>
        <taxon>Candidatus Schekmaniibacteriota</taxon>
    </lineage>
</organism>
<accession>A0A1F7SIM2</accession>
<name>A0A1F7SIM2_9BACT</name>
<dbReference type="AlphaFoldDB" id="A0A1F7SIM2"/>
<dbReference type="Proteomes" id="UP000178082">
    <property type="component" value="Unassembled WGS sequence"/>
</dbReference>
<evidence type="ECO:0000313" key="2">
    <source>
        <dbReference type="Proteomes" id="UP000178082"/>
    </source>
</evidence>
<protein>
    <submittedName>
        <fullName evidence="1">Uncharacterized protein</fullName>
    </submittedName>
</protein>